<evidence type="ECO:0000256" key="1">
    <source>
        <dbReference type="SAM" id="MobiDB-lite"/>
    </source>
</evidence>
<evidence type="ECO:0000313" key="3">
    <source>
        <dbReference type="Proteomes" id="UP000027361"/>
    </source>
</evidence>
<sequence>MDRRTHGANQSSLNPRRVPARSQRQDGELLKGSRKIAQGWQRSSERPTITPAGAPEHVRTRGLDAISGPNDFRNYWRKSCRHQSRGTIITSFVEPSANRFLRSQSSVSCRRKAWLGGDLLNSWGQLLQHGALRRHPRTPGRSPIWRADRRRGQTQMAPWLAFGQGAQDLQCTECRKQRDQVRITFWTETAVNSWA</sequence>
<dbReference type="Proteomes" id="UP000027361">
    <property type="component" value="Unassembled WGS sequence"/>
</dbReference>
<dbReference type="GeneID" id="25261518"/>
<gene>
    <name evidence="2" type="ORF">K437DRAFT_137687</name>
</gene>
<keyword evidence="3" id="KW-1185">Reference proteome</keyword>
<proteinExistence type="predicted"/>
<reference evidence="2 3" key="1">
    <citation type="submission" date="2014-05" db="EMBL/GenBank/DDBJ databases">
        <title>Draft genome sequence of a rare smut relative, Tilletiaria anomala UBC 951.</title>
        <authorList>
            <consortium name="DOE Joint Genome Institute"/>
            <person name="Toome M."/>
            <person name="Kuo A."/>
            <person name="Henrissat B."/>
            <person name="Lipzen A."/>
            <person name="Tritt A."/>
            <person name="Yoshinaga Y."/>
            <person name="Zane M."/>
            <person name="Barry K."/>
            <person name="Grigoriev I.V."/>
            <person name="Spatafora J.W."/>
            <person name="Aimea M.C."/>
        </authorList>
    </citation>
    <scope>NUCLEOTIDE SEQUENCE [LARGE SCALE GENOMIC DNA]</scope>
    <source>
        <strain evidence="2 3">UBC 951</strain>
    </source>
</reference>
<dbReference type="RefSeq" id="XP_013242783.1">
    <property type="nucleotide sequence ID" value="XM_013387329.1"/>
</dbReference>
<dbReference type="EMBL" id="JMSN01000051">
    <property type="protein sequence ID" value="KDN44509.1"/>
    <property type="molecule type" value="Genomic_DNA"/>
</dbReference>
<feature type="region of interest" description="Disordered" evidence="1">
    <location>
        <begin position="1"/>
        <end position="64"/>
    </location>
</feature>
<dbReference type="HOGENOM" id="CLU_1397209_0_0_1"/>
<organism evidence="2 3">
    <name type="scientific">Tilletiaria anomala (strain ATCC 24038 / CBS 436.72 / UBC 951)</name>
    <dbReference type="NCBI Taxonomy" id="1037660"/>
    <lineage>
        <taxon>Eukaryota</taxon>
        <taxon>Fungi</taxon>
        <taxon>Dikarya</taxon>
        <taxon>Basidiomycota</taxon>
        <taxon>Ustilaginomycotina</taxon>
        <taxon>Exobasidiomycetes</taxon>
        <taxon>Georgefischeriales</taxon>
        <taxon>Tilletiariaceae</taxon>
        <taxon>Tilletiaria</taxon>
    </lineage>
</organism>
<evidence type="ECO:0000313" key="2">
    <source>
        <dbReference type="EMBL" id="KDN44509.1"/>
    </source>
</evidence>
<dbReference type="AlphaFoldDB" id="A0A066W0B9"/>
<dbReference type="InParanoid" id="A0A066W0B9"/>
<accession>A0A066W0B9</accession>
<protein>
    <submittedName>
        <fullName evidence="2">Uncharacterized protein</fullName>
    </submittedName>
</protein>
<name>A0A066W0B9_TILAU</name>
<comment type="caution">
    <text evidence="2">The sequence shown here is derived from an EMBL/GenBank/DDBJ whole genome shotgun (WGS) entry which is preliminary data.</text>
</comment>